<comment type="caution">
    <text evidence="2">The sequence shown here is derived from an EMBL/GenBank/DDBJ whole genome shotgun (WGS) entry which is preliminary data.</text>
</comment>
<keyword evidence="1" id="KW-1133">Transmembrane helix</keyword>
<evidence type="ECO:0000256" key="1">
    <source>
        <dbReference type="SAM" id="Phobius"/>
    </source>
</evidence>
<organism evidence="2 3">
    <name type="scientific">Lunatimonas lonarensis</name>
    <dbReference type="NCBI Taxonomy" id="1232681"/>
    <lineage>
        <taxon>Bacteria</taxon>
        <taxon>Pseudomonadati</taxon>
        <taxon>Bacteroidota</taxon>
        <taxon>Cytophagia</taxon>
        <taxon>Cytophagales</taxon>
        <taxon>Cyclobacteriaceae</taxon>
    </lineage>
</organism>
<gene>
    <name evidence="2" type="ORF">ADIS_4618</name>
</gene>
<proteinExistence type="predicted"/>
<reference evidence="2 3" key="1">
    <citation type="submission" date="2013-02" db="EMBL/GenBank/DDBJ databases">
        <title>A novel strain isolated from Lonar lake, Maharashtra, India.</title>
        <authorList>
            <person name="Singh A."/>
        </authorList>
    </citation>
    <scope>NUCLEOTIDE SEQUENCE [LARGE SCALE GENOMIC DNA]</scope>
    <source>
        <strain evidence="2 3">AK24</strain>
    </source>
</reference>
<feature type="transmembrane region" description="Helical" evidence="1">
    <location>
        <begin position="25"/>
        <end position="46"/>
    </location>
</feature>
<evidence type="ECO:0000313" key="2">
    <source>
        <dbReference type="EMBL" id="EON74924.1"/>
    </source>
</evidence>
<dbReference type="AlphaFoldDB" id="R7ZLK8"/>
<keyword evidence="3" id="KW-1185">Reference proteome</keyword>
<dbReference type="EMBL" id="AQHR01000114">
    <property type="protein sequence ID" value="EON74924.1"/>
    <property type="molecule type" value="Genomic_DNA"/>
</dbReference>
<protein>
    <submittedName>
        <fullName evidence="2">Uncharacterized protein</fullName>
    </submittedName>
</protein>
<keyword evidence="1" id="KW-0812">Transmembrane</keyword>
<name>R7ZLK8_9BACT</name>
<evidence type="ECO:0000313" key="3">
    <source>
        <dbReference type="Proteomes" id="UP000013909"/>
    </source>
</evidence>
<dbReference type="Proteomes" id="UP000013909">
    <property type="component" value="Unassembled WGS sequence"/>
</dbReference>
<accession>R7ZLK8</accession>
<keyword evidence="1" id="KW-0472">Membrane</keyword>
<sequence>MEILVFFKIIRANVPEVKLQGTSNFLGIHGAKVGVSWVWVVLLFYYSF</sequence>